<proteinExistence type="predicted"/>
<dbReference type="PANTHER" id="PTHR43572">
    <property type="entry name" value="CHAPERONE PROTEIN CLPD, CHLOROPLASTIC"/>
    <property type="match status" value="1"/>
</dbReference>
<reference evidence="1 2" key="1">
    <citation type="journal article" date="2021" name="BMC Genomics">
        <title>Datura genome reveals duplications of psychoactive alkaloid biosynthetic genes and high mutation rate following tissue culture.</title>
        <authorList>
            <person name="Rajewski A."/>
            <person name="Carter-House D."/>
            <person name="Stajich J."/>
            <person name="Litt A."/>
        </authorList>
    </citation>
    <scope>NUCLEOTIDE SEQUENCE [LARGE SCALE GENOMIC DNA]</scope>
    <source>
        <strain evidence="1">AR-01</strain>
    </source>
</reference>
<gene>
    <name evidence="1" type="ORF">HAX54_009893</name>
</gene>
<name>A0ABS8RWG4_DATST</name>
<dbReference type="PANTHER" id="PTHR43572:SF73">
    <property type="entry name" value="PROTEIN SMAX1-LIKE 3-LIKE"/>
    <property type="match status" value="1"/>
</dbReference>
<sequence>MHWKEIVPWQKRELLFKKLLQQYLQCQVRNDKKERKIFNQWSKTRNLVTFPRSDVHAKEKIARGWPMLCLDHTQISCRCSERFTSNLKTKDLEEIDYCSLRGIKKAIERGIVWKSSSVGEEVSLDDAIIILSCGNFGSKSSRDCSPNVKQKYEETSTSPCVSLDLNLSIDDQYGSGEDLDIGLLQSVDRCIFFQNSRTIVE</sequence>
<comment type="caution">
    <text evidence="1">The sequence shown here is derived from an EMBL/GenBank/DDBJ whole genome shotgun (WGS) entry which is preliminary data.</text>
</comment>
<organism evidence="1 2">
    <name type="scientific">Datura stramonium</name>
    <name type="common">Jimsonweed</name>
    <name type="synonym">Common thornapple</name>
    <dbReference type="NCBI Taxonomy" id="4076"/>
    <lineage>
        <taxon>Eukaryota</taxon>
        <taxon>Viridiplantae</taxon>
        <taxon>Streptophyta</taxon>
        <taxon>Embryophyta</taxon>
        <taxon>Tracheophyta</taxon>
        <taxon>Spermatophyta</taxon>
        <taxon>Magnoliopsida</taxon>
        <taxon>eudicotyledons</taxon>
        <taxon>Gunneridae</taxon>
        <taxon>Pentapetalae</taxon>
        <taxon>asterids</taxon>
        <taxon>lamiids</taxon>
        <taxon>Solanales</taxon>
        <taxon>Solanaceae</taxon>
        <taxon>Solanoideae</taxon>
        <taxon>Datureae</taxon>
        <taxon>Datura</taxon>
    </lineage>
</organism>
<evidence type="ECO:0000313" key="2">
    <source>
        <dbReference type="Proteomes" id="UP000823775"/>
    </source>
</evidence>
<dbReference type="EMBL" id="JACEIK010000154">
    <property type="protein sequence ID" value="MCD7451165.1"/>
    <property type="molecule type" value="Genomic_DNA"/>
</dbReference>
<keyword evidence="2" id="KW-1185">Reference proteome</keyword>
<accession>A0ABS8RWG4</accession>
<evidence type="ECO:0000313" key="1">
    <source>
        <dbReference type="EMBL" id="MCD7451165.1"/>
    </source>
</evidence>
<dbReference type="InterPro" id="IPR051650">
    <property type="entry name" value="SL_signaling_regulator"/>
</dbReference>
<protein>
    <submittedName>
        <fullName evidence="1">Uncharacterized protein</fullName>
    </submittedName>
</protein>
<dbReference type="Proteomes" id="UP000823775">
    <property type="component" value="Unassembled WGS sequence"/>
</dbReference>